<feature type="non-terminal residue" evidence="1">
    <location>
        <position position="1"/>
    </location>
</feature>
<evidence type="ECO:0000313" key="1">
    <source>
        <dbReference type="EMBL" id="GAF92486.1"/>
    </source>
</evidence>
<gene>
    <name evidence="1" type="ORF">S01H1_24258</name>
</gene>
<organism evidence="1">
    <name type="scientific">marine sediment metagenome</name>
    <dbReference type="NCBI Taxonomy" id="412755"/>
    <lineage>
        <taxon>unclassified sequences</taxon>
        <taxon>metagenomes</taxon>
        <taxon>ecological metagenomes</taxon>
    </lineage>
</organism>
<dbReference type="PANTHER" id="PTHR38478:SF1">
    <property type="entry name" value="ZINC DEPENDENT METALLOPROTEASE DOMAIN LIPOPROTEIN"/>
    <property type="match status" value="1"/>
</dbReference>
<proteinExistence type="predicted"/>
<dbReference type="AlphaFoldDB" id="X0TZE3"/>
<evidence type="ECO:0008006" key="2">
    <source>
        <dbReference type="Google" id="ProtNLM"/>
    </source>
</evidence>
<accession>X0TZE3</accession>
<comment type="caution">
    <text evidence="1">The sequence shown here is derived from an EMBL/GenBank/DDBJ whole genome shotgun (WGS) entry which is preliminary data.</text>
</comment>
<reference evidence="1" key="1">
    <citation type="journal article" date="2014" name="Front. Microbiol.">
        <title>High frequency of phylogenetically diverse reductive dehalogenase-homologous genes in deep subseafloor sedimentary metagenomes.</title>
        <authorList>
            <person name="Kawai M."/>
            <person name="Futagami T."/>
            <person name="Toyoda A."/>
            <person name="Takaki Y."/>
            <person name="Nishi S."/>
            <person name="Hori S."/>
            <person name="Arai W."/>
            <person name="Tsubouchi T."/>
            <person name="Morono Y."/>
            <person name="Uchiyama I."/>
            <person name="Ito T."/>
            <person name="Fujiyama A."/>
            <person name="Inagaki F."/>
            <person name="Takami H."/>
        </authorList>
    </citation>
    <scope>NUCLEOTIDE SEQUENCE</scope>
    <source>
        <strain evidence="1">Expedition CK06-06</strain>
    </source>
</reference>
<dbReference type="SUPFAM" id="SSF55486">
    <property type="entry name" value="Metalloproteases ('zincins'), catalytic domain"/>
    <property type="match status" value="1"/>
</dbReference>
<dbReference type="EMBL" id="BARS01014346">
    <property type="protein sequence ID" value="GAF92486.1"/>
    <property type="molecule type" value="Genomic_DNA"/>
</dbReference>
<feature type="non-terminal residue" evidence="1">
    <location>
        <position position="75"/>
    </location>
</feature>
<dbReference type="PANTHER" id="PTHR38478">
    <property type="entry name" value="PEPTIDASE M1A AND M12B"/>
    <property type="match status" value="1"/>
</dbReference>
<name>X0TZE3_9ZZZZ</name>
<protein>
    <recommendedName>
        <fullName evidence="2">DUF5117 domain-containing protein</fullName>
    </recommendedName>
</protein>
<sequence>EKKDPSAQVSEPKQPIVFWLENTIPPKYRPPIKDGILEWNKAFEKAGFKNAIVVKEMPDDAEWDAADIRYNTIRW</sequence>